<feature type="domain" description="HTH cro/C1-type" evidence="1">
    <location>
        <begin position="10"/>
        <end position="65"/>
    </location>
</feature>
<accession>A0A2G8TG35</accession>
<comment type="caution">
    <text evidence="2">The sequence shown here is derived from an EMBL/GenBank/DDBJ whole genome shotgun (WGS) entry which is preliminary data.</text>
</comment>
<dbReference type="Gene3D" id="1.10.260.40">
    <property type="entry name" value="lambda repressor-like DNA-binding domains"/>
    <property type="match status" value="1"/>
</dbReference>
<protein>
    <submittedName>
        <fullName evidence="2">Transcriptional regulator</fullName>
    </submittedName>
</protein>
<dbReference type="InterPro" id="IPR001387">
    <property type="entry name" value="Cro/C1-type_HTH"/>
</dbReference>
<dbReference type="Proteomes" id="UP000230390">
    <property type="component" value="Unassembled WGS sequence"/>
</dbReference>
<dbReference type="PROSITE" id="PS50943">
    <property type="entry name" value="HTH_CROC1"/>
    <property type="match status" value="1"/>
</dbReference>
<dbReference type="GO" id="GO:0003677">
    <property type="term" value="F:DNA binding"/>
    <property type="evidence" value="ECO:0007669"/>
    <property type="project" value="InterPro"/>
</dbReference>
<evidence type="ECO:0000313" key="3">
    <source>
        <dbReference type="Proteomes" id="UP000230390"/>
    </source>
</evidence>
<dbReference type="InterPro" id="IPR010982">
    <property type="entry name" value="Lambda_DNA-bd_dom_sf"/>
</dbReference>
<dbReference type="SMART" id="SM00530">
    <property type="entry name" value="HTH_XRE"/>
    <property type="match status" value="1"/>
</dbReference>
<proteinExistence type="predicted"/>
<dbReference type="SUPFAM" id="SSF47413">
    <property type="entry name" value="lambda repressor-like DNA-binding domains"/>
    <property type="match status" value="1"/>
</dbReference>
<evidence type="ECO:0000259" key="1">
    <source>
        <dbReference type="PROSITE" id="PS50943"/>
    </source>
</evidence>
<dbReference type="CDD" id="cd00093">
    <property type="entry name" value="HTH_XRE"/>
    <property type="match status" value="1"/>
</dbReference>
<name>A0A2G8TG35_9BURK</name>
<dbReference type="RefSeq" id="WP_099788521.1">
    <property type="nucleotide sequence ID" value="NZ_JBHLYV010000032.1"/>
</dbReference>
<gene>
    <name evidence="2" type="ORF">CR105_11160</name>
</gene>
<dbReference type="Pfam" id="PF01381">
    <property type="entry name" value="HTH_3"/>
    <property type="match status" value="1"/>
</dbReference>
<organism evidence="2 3">
    <name type="scientific">Massilia eurypsychrophila</name>
    <dbReference type="NCBI Taxonomy" id="1485217"/>
    <lineage>
        <taxon>Bacteria</taxon>
        <taxon>Pseudomonadati</taxon>
        <taxon>Pseudomonadota</taxon>
        <taxon>Betaproteobacteria</taxon>
        <taxon>Burkholderiales</taxon>
        <taxon>Oxalobacteraceae</taxon>
        <taxon>Telluria group</taxon>
        <taxon>Massilia</taxon>
    </lineage>
</organism>
<dbReference type="OrthoDB" id="6120544at2"/>
<evidence type="ECO:0000313" key="2">
    <source>
        <dbReference type="EMBL" id="PIL45017.1"/>
    </source>
</evidence>
<keyword evidence="3" id="KW-1185">Reference proteome</keyword>
<reference evidence="2 3" key="1">
    <citation type="submission" date="2017-10" db="EMBL/GenBank/DDBJ databases">
        <title>Massilia psychrophilum sp. nov., a novel purple-pigmented bacterium isolated from Tianshan glacier, Xinjiang Municipality, China.</title>
        <authorList>
            <person name="Wang H."/>
        </authorList>
    </citation>
    <scope>NUCLEOTIDE SEQUENCE [LARGE SCALE GENOMIC DNA]</scope>
    <source>
        <strain evidence="2 3">JCM 30074</strain>
    </source>
</reference>
<dbReference type="EMBL" id="PDOC01000005">
    <property type="protein sequence ID" value="PIL45017.1"/>
    <property type="molecule type" value="Genomic_DNA"/>
</dbReference>
<dbReference type="AlphaFoldDB" id="A0A2G8TG35"/>
<sequence length="158" mass="17334">MNLAQIGEEIQSKRVHAGLLQEHVARFAGLSRVTINQLENGTLKDLGYTKLKAVMEVLGLDMETVQPSGLTSALAVAARSISTSYRDVITADMLSTMLRSGVAPEQFQPHLMALLDETPLPVVVKAVAEAATPEVPTKKIMKHLSLWAKEWKVCRTVW</sequence>